<dbReference type="EMBL" id="JBHTBH010000002">
    <property type="protein sequence ID" value="MFC7327381.1"/>
    <property type="molecule type" value="Genomic_DNA"/>
</dbReference>
<dbReference type="RefSeq" id="WP_379869639.1">
    <property type="nucleotide sequence ID" value="NZ_JBHTBH010000002.1"/>
</dbReference>
<keyword evidence="2 7" id="KW-0408">Iron</keyword>
<keyword evidence="7" id="KW-0479">Metal-binding</keyword>
<dbReference type="SUPFAM" id="SSF53800">
    <property type="entry name" value="Chelatase"/>
    <property type="match status" value="1"/>
</dbReference>
<gene>
    <name evidence="7" type="primary">cpfC</name>
    <name evidence="9" type="ORF">ACFQRF_06460</name>
</gene>
<protein>
    <recommendedName>
        <fullName evidence="7">Coproporphyrin III ferrochelatase</fullName>
        <ecNumber evidence="7">4.99.1.9</ecNumber>
    </recommendedName>
</protein>
<dbReference type="PANTHER" id="PTHR11108">
    <property type="entry name" value="FERROCHELATASE"/>
    <property type="match status" value="1"/>
</dbReference>
<comment type="caution">
    <text evidence="7">Lacks conserved residue(s) required for the propagation of feature annotation.</text>
</comment>
<organism evidence="9 10">
    <name type="scientific">Marinactinospora rubrisoli</name>
    <dbReference type="NCBI Taxonomy" id="2715399"/>
    <lineage>
        <taxon>Bacteria</taxon>
        <taxon>Bacillati</taxon>
        <taxon>Actinomycetota</taxon>
        <taxon>Actinomycetes</taxon>
        <taxon>Streptosporangiales</taxon>
        <taxon>Nocardiopsidaceae</taxon>
        <taxon>Marinactinospora</taxon>
    </lineage>
</organism>
<keyword evidence="5 7" id="KW-0627">Porphyrin biosynthesis</keyword>
<dbReference type="EC" id="4.99.1.9" evidence="7"/>
<comment type="function">
    <text evidence="7">Involved in coproporphyrin-dependent heme b biosynthesis. Catalyzes the insertion of ferrous iron into coproporphyrin III to form Fe-coproporphyrin III.</text>
</comment>
<comment type="caution">
    <text evidence="9">The sequence shown here is derived from an EMBL/GenBank/DDBJ whole genome shotgun (WGS) entry which is preliminary data.</text>
</comment>
<evidence type="ECO:0000256" key="3">
    <source>
        <dbReference type="ARBA" id="ARBA00023133"/>
    </source>
</evidence>
<evidence type="ECO:0000256" key="7">
    <source>
        <dbReference type="HAMAP-Rule" id="MF_00323"/>
    </source>
</evidence>
<keyword evidence="7" id="KW-0963">Cytoplasm</keyword>
<proteinExistence type="inferred from homology"/>
<dbReference type="PANTHER" id="PTHR11108:SF1">
    <property type="entry name" value="FERROCHELATASE, MITOCHONDRIAL"/>
    <property type="match status" value="1"/>
</dbReference>
<dbReference type="InterPro" id="IPR033659">
    <property type="entry name" value="Ferrochelatase_N"/>
</dbReference>
<dbReference type="NCBIfam" id="NF000689">
    <property type="entry name" value="PRK00035.2-1"/>
    <property type="match status" value="1"/>
</dbReference>
<keyword evidence="10" id="KW-1185">Reference proteome</keyword>
<evidence type="ECO:0000256" key="4">
    <source>
        <dbReference type="ARBA" id="ARBA00023239"/>
    </source>
</evidence>
<comment type="catalytic activity">
    <reaction evidence="6">
        <text>Fe-coproporphyrin III + 2 H(+) = coproporphyrin III + Fe(2+)</text>
        <dbReference type="Rhea" id="RHEA:49572"/>
        <dbReference type="ChEBI" id="CHEBI:15378"/>
        <dbReference type="ChEBI" id="CHEBI:29033"/>
        <dbReference type="ChEBI" id="CHEBI:68438"/>
        <dbReference type="ChEBI" id="CHEBI:131725"/>
        <dbReference type="EC" id="4.99.1.9"/>
    </reaction>
    <physiologicalReaction direction="right-to-left" evidence="6">
        <dbReference type="Rhea" id="RHEA:49574"/>
    </physiologicalReaction>
</comment>
<keyword evidence="4 7" id="KW-0456">Lyase</keyword>
<dbReference type="InterPro" id="IPR033644">
    <property type="entry name" value="Ferrochelatase_C"/>
</dbReference>
<dbReference type="NCBIfam" id="TIGR00109">
    <property type="entry name" value="hemH"/>
    <property type="match status" value="1"/>
</dbReference>
<dbReference type="Pfam" id="PF00762">
    <property type="entry name" value="Ferrochelatase"/>
    <property type="match status" value="1"/>
</dbReference>
<name>A0ABW2KDQ2_9ACTN</name>
<accession>A0ABW2KDQ2</accession>
<evidence type="ECO:0000256" key="5">
    <source>
        <dbReference type="ARBA" id="ARBA00023244"/>
    </source>
</evidence>
<dbReference type="Gene3D" id="3.40.50.1400">
    <property type="match status" value="2"/>
</dbReference>
<feature type="binding site" evidence="7">
    <location>
        <position position="274"/>
    </location>
    <ligand>
        <name>Fe(2+)</name>
        <dbReference type="ChEBI" id="CHEBI:29033"/>
    </ligand>
</feature>
<evidence type="ECO:0000256" key="8">
    <source>
        <dbReference type="RuleBase" id="RU004185"/>
    </source>
</evidence>
<evidence type="ECO:0000256" key="2">
    <source>
        <dbReference type="ARBA" id="ARBA00023004"/>
    </source>
</evidence>
<reference evidence="10" key="1">
    <citation type="journal article" date="2019" name="Int. J. Syst. Evol. Microbiol.">
        <title>The Global Catalogue of Microorganisms (GCM) 10K type strain sequencing project: providing services to taxonomists for standard genome sequencing and annotation.</title>
        <authorList>
            <consortium name="The Broad Institute Genomics Platform"/>
            <consortium name="The Broad Institute Genome Sequencing Center for Infectious Disease"/>
            <person name="Wu L."/>
            <person name="Ma J."/>
        </authorList>
    </citation>
    <scope>NUCLEOTIDE SEQUENCE [LARGE SCALE GENOMIC DNA]</scope>
    <source>
        <strain evidence="10">CGMCC 4.7382</strain>
    </source>
</reference>
<evidence type="ECO:0000313" key="9">
    <source>
        <dbReference type="EMBL" id="MFC7327381.1"/>
    </source>
</evidence>
<feature type="binding site" evidence="7">
    <location>
        <position position="53"/>
    </location>
    <ligand>
        <name>Fe-coproporphyrin III</name>
        <dbReference type="ChEBI" id="CHEBI:68438"/>
    </ligand>
</feature>
<keyword evidence="3 7" id="KW-0350">Heme biosynthesis</keyword>
<feature type="binding site" evidence="7">
    <location>
        <position position="182"/>
    </location>
    <ligand>
        <name>Fe(2+)</name>
        <dbReference type="ChEBI" id="CHEBI:29033"/>
    </ligand>
</feature>
<dbReference type="InterPro" id="IPR001015">
    <property type="entry name" value="Ferrochelatase"/>
</dbReference>
<dbReference type="CDD" id="cd00419">
    <property type="entry name" value="Ferrochelatase_C"/>
    <property type="match status" value="1"/>
</dbReference>
<evidence type="ECO:0000256" key="1">
    <source>
        <dbReference type="ARBA" id="ARBA00004744"/>
    </source>
</evidence>
<evidence type="ECO:0000256" key="6">
    <source>
        <dbReference type="ARBA" id="ARBA00024536"/>
    </source>
</evidence>
<comment type="similarity">
    <text evidence="7 8">Belongs to the ferrochelatase family.</text>
</comment>
<evidence type="ECO:0000313" key="10">
    <source>
        <dbReference type="Proteomes" id="UP001596540"/>
    </source>
</evidence>
<feature type="binding site" evidence="7">
    <location>
        <position position="122"/>
    </location>
    <ligand>
        <name>Fe-coproporphyrin III</name>
        <dbReference type="ChEBI" id="CHEBI:68438"/>
    </ligand>
</feature>
<dbReference type="CDD" id="cd03411">
    <property type="entry name" value="Ferrochelatase_N"/>
    <property type="match status" value="1"/>
</dbReference>
<comment type="pathway">
    <text evidence="1 7">Porphyrin-containing compound metabolism; protoheme biosynthesis.</text>
</comment>
<dbReference type="Proteomes" id="UP001596540">
    <property type="component" value="Unassembled WGS sequence"/>
</dbReference>
<dbReference type="HAMAP" id="MF_00323">
    <property type="entry name" value="Ferrochelatase"/>
    <property type="match status" value="1"/>
</dbReference>
<sequence length="345" mass="37859">MSPYDAFLLMSFGGPEKNDDVIPFLENVTRGRGIPRERLAEVGEHYFLFDGVSPINQQCRDLIAAIRADFAANGVHLPVYWGNRNWDPYLADTVRDMVKDGVRRVVALSTSAYSSYSSHRQYLEDIERARAEVGPDAPEIDLIRPYFDHPGFVDALVDHTRTALDRLPADLRGGARLLYSAHSIPLAMARASGDPRVDHGPGGAYAAQLAEVARLVTERLGGGHAYEVVYQSRSGPPTQPWLEPDINDRLAELAAEGVQAVVVVPHGFVSDHMEVKYDLDVEAAQTARKLGIRLVRAHAPGTHPAFVAMVRDLVAERAESPVPRTGLSRLTPAGHTCGPDCCRIR</sequence>
<comment type="subcellular location">
    <subcellularLocation>
        <location evidence="7">Cytoplasm</location>
    </subcellularLocation>
</comment>